<protein>
    <submittedName>
        <fullName evidence="1">Uncharacterized protein</fullName>
    </submittedName>
</protein>
<dbReference type="Proteomes" id="UP000606463">
    <property type="component" value="Unassembled WGS sequence"/>
</dbReference>
<accession>A0A9D0YQC1</accession>
<dbReference type="EMBL" id="DQVE01000047">
    <property type="protein sequence ID" value="HIP98608.1"/>
    <property type="molecule type" value="Genomic_DNA"/>
</dbReference>
<evidence type="ECO:0000313" key="1">
    <source>
        <dbReference type="EMBL" id="HIP98608.1"/>
    </source>
</evidence>
<proteinExistence type="predicted"/>
<reference evidence="1" key="1">
    <citation type="journal article" date="2020" name="ISME J.">
        <title>Gammaproteobacteria mediating utilization of methyl-, sulfur- and petroleum organic compounds in deep ocean hydrothermal plumes.</title>
        <authorList>
            <person name="Zhou Z."/>
            <person name="Liu Y."/>
            <person name="Pan J."/>
            <person name="Cron B.R."/>
            <person name="Toner B.M."/>
            <person name="Anantharaman K."/>
            <person name="Breier J.A."/>
            <person name="Dick G.J."/>
            <person name="Li M."/>
        </authorList>
    </citation>
    <scope>NUCLEOTIDE SEQUENCE</scope>
    <source>
        <strain evidence="1">SZUA-1501</strain>
    </source>
</reference>
<organism evidence="1 2">
    <name type="scientific">Aquifex aeolicus</name>
    <dbReference type="NCBI Taxonomy" id="63363"/>
    <lineage>
        <taxon>Bacteria</taxon>
        <taxon>Pseudomonadati</taxon>
        <taxon>Aquificota</taxon>
        <taxon>Aquificia</taxon>
        <taxon>Aquificales</taxon>
        <taxon>Aquificaceae</taxon>
        <taxon>Aquifex</taxon>
    </lineage>
</organism>
<sequence length="152" mass="17339">MSLRIVLMIFSLLGFIAFSQPFCGVEVDNPFPLQRGFISSYLNQKIFETLIETGFVQDCKWGKPVLVKVKNVDFKGSSISGNRFSGYTFYLSLDIVLPKETLSYNLSKYVSLPNPSLGTLPIRSAMRDLLETYQLRIKKDLLEYKEKFKDGS</sequence>
<evidence type="ECO:0000313" key="2">
    <source>
        <dbReference type="Proteomes" id="UP000606463"/>
    </source>
</evidence>
<gene>
    <name evidence="1" type="ORF">EYH37_04520</name>
</gene>
<dbReference type="AlphaFoldDB" id="A0A9D0YQC1"/>
<name>A0A9D0YQC1_AQUAO</name>
<comment type="caution">
    <text evidence="1">The sequence shown here is derived from an EMBL/GenBank/DDBJ whole genome shotgun (WGS) entry which is preliminary data.</text>
</comment>